<keyword evidence="3" id="KW-0597">Phosphoprotein</keyword>
<feature type="region of interest" description="Disordered" evidence="7">
    <location>
        <begin position="205"/>
        <end position="248"/>
    </location>
</feature>
<feature type="compositionally biased region" description="Low complexity" evidence="7">
    <location>
        <begin position="395"/>
        <end position="406"/>
    </location>
</feature>
<evidence type="ECO:0000256" key="1">
    <source>
        <dbReference type="ARBA" id="ARBA00008842"/>
    </source>
</evidence>
<feature type="region of interest" description="Disordered" evidence="7">
    <location>
        <begin position="722"/>
        <end position="816"/>
    </location>
</feature>
<feature type="region of interest" description="Disordered" evidence="7">
    <location>
        <begin position="1110"/>
        <end position="1139"/>
    </location>
</feature>
<sequence length="1287" mass="136967">MSHATGAGPRVRPLASPSSPDDSEGSPHLASSPASASPRGSAAPALPPHYGGPPTEEDQEAAPTSREDQKTGQEQTEQDVRDESRQKHFPHAIPSKGSQPRGQARTEPSALWRPQNPSPPPNASHFGGSGSLASSVSPSRPASPVPLGSPSATGAPPEPPCPSTGASSSPLCSAASGNPPPSPSDLSATPLTSAFLADARLRHSAASGPRTRPGKQASSRPASLASRRALAASGNESLKAPRQVHAAGGPRPCGAVGYYTGSPQSSSKFLNSVIQQGWLQKWTNLVSSWRPRYFYVMPGLFKYSVQKGAPPKEVFMLNQCVIRLCPYDPVRFEVEVVDQQTLYLRTETLEEKQLWYAAFKQAQRALLNCARHPALPLASLSSFSEKSGPRPPREAAGAQSGSQGSADRAPPGSGDRHRGDAGQSGSSESPARQGASPSSSHSSSSLSSRSSLSSLASSRPPGAQLPPRGSSQEFSPTGSFLSSSTGSVAGALAGAVASGMNYAAAYATSKFRGSLLSSASSPSSSAAPSGSGASASEGTATSGSTTAVGAATGTGAPANASGPLSPSLQSLGSTGSASLEWLGKEGSPLVLLLENVIASRQQVQSTSAEIRALQAGALKEVGAIVSSSAGTGAHELKRQLVALLQKIDSLQVTVERHFSTTEALLAEENSQRRQLEKSLRSMAKQNYKLEKTQQRMLALGALPDGAQSSGAGGTTAGASVSALAQGASAPPRGGAGVPLETDHQLSSSSGEEDDDDVEFFECEDQEAYGSPQDLPPPPAVPESPEDLGSGSTAASAAARATASGAEAMKKGEEPSNTLVPVKSPAYYALSLLFPSDVPPILNFLEASAGRLGGVMPQRRTALSKPRTEFKVGLWSILKDCIGKDLSRISMPVYFNEPTSFLQRLLEDFQYADLVHAASLFPDPVDRLLLVTLFAISPYASATGRTYKPFNPLLGETFEFTHRGYNFIAEQVGHHPPRTAYHVSNDRFLCWGDVVVRNRFTGKSLEVTTPGTVHVVFPSVDDHYTYRRVKLLVHNVIWGKLWAEVDGTTLIQNQKKGDYSIIQFLRKGWLDKSMHMIRAIVFSAAGRPVYRLSGSWSHALYVEEYEQCRAAPNAPQPVPGSSMRDYWRSEGPPPSDSPDNKLQHLVQGMWDTIPVKEGSRRLIWRPAVRPAHSDAYYGFGYLTMELNEITDEYDPEKGAVVAPTDSRFRPDQKLYEEGRVEEAIEEKTRLEEKQRSAARLRPRGEEDYDPLWFAKGEDPITHEPAWIYKGGYWEAKAEAGFSDSPDIF</sequence>
<dbReference type="GO" id="GO:0120009">
    <property type="term" value="P:intermembrane lipid transfer"/>
    <property type="evidence" value="ECO:0007669"/>
    <property type="project" value="UniProtKB-ARBA"/>
</dbReference>
<reference evidence="9" key="1">
    <citation type="journal article" date="2015" name="PLoS ONE">
        <title>Comprehensive Evaluation of Toxoplasma gondii VEG and Neospora caninum LIV Genomes with Tachyzoite Stage Transcriptome and Proteome Defines Novel Transcript Features.</title>
        <authorList>
            <person name="Ramaprasad A."/>
            <person name="Mourier T."/>
            <person name="Naeem R."/>
            <person name="Malas T.B."/>
            <person name="Moussa E."/>
            <person name="Panigrahi A."/>
            <person name="Vermont S.J."/>
            <person name="Otto T.D."/>
            <person name="Wastling J."/>
            <person name="Pain A."/>
        </authorList>
    </citation>
    <scope>NUCLEOTIDE SEQUENCE</scope>
    <source>
        <strain evidence="9">Liverpool</strain>
    </source>
</reference>
<dbReference type="InterPro" id="IPR011993">
    <property type="entry name" value="PH-like_dom_sf"/>
</dbReference>
<feature type="domain" description="PH" evidence="8">
    <location>
        <begin position="272"/>
        <end position="364"/>
    </location>
</feature>
<dbReference type="Pfam" id="PF00169">
    <property type="entry name" value="PH"/>
    <property type="match status" value="1"/>
</dbReference>
<comment type="similarity">
    <text evidence="1">Belongs to the OSBP family.</text>
</comment>
<feature type="compositionally biased region" description="Low complexity" evidence="7">
    <location>
        <begin position="16"/>
        <end position="44"/>
    </location>
</feature>
<feature type="compositionally biased region" description="Low complexity" evidence="7">
    <location>
        <begin position="517"/>
        <end position="569"/>
    </location>
</feature>
<dbReference type="PANTHER" id="PTHR10972">
    <property type="entry name" value="OXYSTEROL-BINDING PROTEIN-RELATED"/>
    <property type="match status" value="1"/>
</dbReference>
<feature type="compositionally biased region" description="Polar residues" evidence="7">
    <location>
        <begin position="469"/>
        <end position="480"/>
    </location>
</feature>
<evidence type="ECO:0000256" key="2">
    <source>
        <dbReference type="ARBA" id="ARBA00022448"/>
    </source>
</evidence>
<dbReference type="Pfam" id="PF01237">
    <property type="entry name" value="Oxysterol_BP"/>
    <property type="match status" value="1"/>
</dbReference>
<proteinExistence type="inferred from homology"/>
<keyword evidence="2" id="KW-0813">Transport</keyword>
<evidence type="ECO:0000313" key="9">
    <source>
        <dbReference type="EMBL" id="CEL68269.1"/>
    </source>
</evidence>
<accession>A0A0F7UEF0</accession>
<evidence type="ECO:0000256" key="3">
    <source>
        <dbReference type="ARBA" id="ARBA00022553"/>
    </source>
</evidence>
<name>A0A0F7UEF0_NEOCL</name>
<organism evidence="9">
    <name type="scientific">Neospora caninum (strain Liverpool)</name>
    <dbReference type="NCBI Taxonomy" id="572307"/>
    <lineage>
        <taxon>Eukaryota</taxon>
        <taxon>Sar</taxon>
        <taxon>Alveolata</taxon>
        <taxon>Apicomplexa</taxon>
        <taxon>Conoidasida</taxon>
        <taxon>Coccidia</taxon>
        <taxon>Eucoccidiorida</taxon>
        <taxon>Eimeriorina</taxon>
        <taxon>Sarcocystidae</taxon>
        <taxon>Neospora</taxon>
    </lineage>
</organism>
<dbReference type="Gene3D" id="2.40.160.120">
    <property type="match status" value="1"/>
</dbReference>
<dbReference type="SUPFAM" id="SSF50729">
    <property type="entry name" value="PH domain-like"/>
    <property type="match status" value="1"/>
</dbReference>
<feature type="coiled-coil region" evidence="6">
    <location>
        <begin position="633"/>
        <end position="685"/>
    </location>
</feature>
<keyword evidence="6" id="KW-0175">Coiled coil</keyword>
<evidence type="ECO:0000256" key="7">
    <source>
        <dbReference type="SAM" id="MobiDB-lite"/>
    </source>
</evidence>
<evidence type="ECO:0000256" key="6">
    <source>
        <dbReference type="SAM" id="Coils"/>
    </source>
</evidence>
<feature type="region of interest" description="Disordered" evidence="7">
    <location>
        <begin position="1"/>
        <end position="189"/>
    </location>
</feature>
<dbReference type="InterPro" id="IPR037239">
    <property type="entry name" value="OSBP_sf"/>
</dbReference>
<feature type="compositionally biased region" description="Low complexity" evidence="7">
    <location>
        <begin position="131"/>
        <end position="146"/>
    </location>
</feature>
<dbReference type="GO" id="GO:0005829">
    <property type="term" value="C:cytosol"/>
    <property type="evidence" value="ECO:0007669"/>
    <property type="project" value="TreeGrafter"/>
</dbReference>
<keyword evidence="5" id="KW-0446">Lipid-binding</keyword>
<feature type="compositionally biased region" description="Acidic residues" evidence="7">
    <location>
        <begin position="750"/>
        <end position="766"/>
    </location>
</feature>
<dbReference type="FunFam" id="2.40.160.120:FF:000001">
    <property type="entry name" value="Oxysterol-binding protein"/>
    <property type="match status" value="1"/>
</dbReference>
<feature type="compositionally biased region" description="Low complexity" evidence="7">
    <location>
        <begin position="788"/>
        <end position="806"/>
    </location>
</feature>
<gene>
    <name evidence="9" type="ORF">BN1204_040420</name>
</gene>
<dbReference type="InterPro" id="IPR001849">
    <property type="entry name" value="PH_domain"/>
</dbReference>
<dbReference type="CDD" id="cd13293">
    <property type="entry name" value="PH_CpORP2-like"/>
    <property type="match status" value="1"/>
</dbReference>
<evidence type="ECO:0000259" key="8">
    <source>
        <dbReference type="PROSITE" id="PS50003"/>
    </source>
</evidence>
<dbReference type="SUPFAM" id="SSF144000">
    <property type="entry name" value="Oxysterol-binding protein-like"/>
    <property type="match status" value="1"/>
</dbReference>
<evidence type="ECO:0000256" key="5">
    <source>
        <dbReference type="ARBA" id="ARBA00023121"/>
    </source>
</evidence>
<dbReference type="GO" id="GO:0032934">
    <property type="term" value="F:sterol binding"/>
    <property type="evidence" value="ECO:0007669"/>
    <property type="project" value="TreeGrafter"/>
</dbReference>
<keyword evidence="4" id="KW-0445">Lipid transport</keyword>
<dbReference type="GO" id="GO:0016020">
    <property type="term" value="C:membrane"/>
    <property type="evidence" value="ECO:0007669"/>
    <property type="project" value="TreeGrafter"/>
</dbReference>
<feature type="region of interest" description="Disordered" evidence="7">
    <location>
        <begin position="381"/>
        <end position="485"/>
    </location>
</feature>
<feature type="region of interest" description="Disordered" evidence="7">
    <location>
        <begin position="515"/>
        <end position="569"/>
    </location>
</feature>
<feature type="compositionally biased region" description="Low complexity" evidence="7">
    <location>
        <begin position="435"/>
        <end position="461"/>
    </location>
</feature>
<dbReference type="InterPro" id="IPR000648">
    <property type="entry name" value="Oxysterol-bd"/>
</dbReference>
<feature type="compositionally biased region" description="Low complexity" evidence="7">
    <location>
        <begin position="217"/>
        <end position="233"/>
    </location>
</feature>
<dbReference type="EMBL" id="LN714484">
    <property type="protein sequence ID" value="CEL68269.1"/>
    <property type="molecule type" value="Genomic_DNA"/>
</dbReference>
<dbReference type="PANTHER" id="PTHR10972:SF205">
    <property type="entry name" value="OXYSTEROL-BINDING PROTEIN 1"/>
    <property type="match status" value="1"/>
</dbReference>
<dbReference type="SMART" id="SM00233">
    <property type="entry name" value="PH"/>
    <property type="match status" value="1"/>
</dbReference>
<dbReference type="PROSITE" id="PS50003">
    <property type="entry name" value="PH_DOMAIN"/>
    <property type="match status" value="1"/>
</dbReference>
<dbReference type="Gene3D" id="2.30.29.30">
    <property type="entry name" value="Pleckstrin-homology domain (PH domain)/Phosphotyrosine-binding domain (PTB)"/>
    <property type="match status" value="1"/>
</dbReference>
<protein>
    <submittedName>
        <fullName evidence="9">Oxysterol-binding family protein, related</fullName>
    </submittedName>
</protein>
<evidence type="ECO:0000256" key="4">
    <source>
        <dbReference type="ARBA" id="ARBA00023055"/>
    </source>
</evidence>